<keyword evidence="2 5" id="KW-0812">Transmembrane</keyword>
<reference evidence="7" key="1">
    <citation type="submission" date="2022-08" db="EMBL/GenBank/DDBJ databases">
        <title>Genomic Encyclopedia of Type Strains, Phase III (KMG-III): the genomes of soil and plant-associated and newly described type strains.</title>
        <authorList>
            <person name="Whitman W."/>
        </authorList>
    </citation>
    <scope>NUCLEOTIDE SEQUENCE</scope>
    <source>
        <strain evidence="7">HMT 1</strain>
    </source>
</reference>
<dbReference type="AlphaFoldDB" id="A0AAE3L5M2"/>
<dbReference type="RefSeq" id="WP_310521981.1">
    <property type="nucleotide sequence ID" value="NZ_JANUCT010000009.1"/>
</dbReference>
<dbReference type="GO" id="GO:0001518">
    <property type="term" value="C:voltage-gated sodium channel complex"/>
    <property type="evidence" value="ECO:0007669"/>
    <property type="project" value="TreeGrafter"/>
</dbReference>
<feature type="transmembrane region" description="Helical" evidence="5">
    <location>
        <begin position="127"/>
        <end position="149"/>
    </location>
</feature>
<keyword evidence="7" id="KW-0406">Ion transport</keyword>
<dbReference type="Pfam" id="PF00520">
    <property type="entry name" value="Ion_trans"/>
    <property type="match status" value="1"/>
</dbReference>
<accession>A0AAE3L5M2</accession>
<comment type="caution">
    <text evidence="7">The sequence shown here is derived from an EMBL/GenBank/DDBJ whole genome shotgun (WGS) entry which is preliminary data.</text>
</comment>
<dbReference type="GO" id="GO:0005248">
    <property type="term" value="F:voltage-gated sodium channel activity"/>
    <property type="evidence" value="ECO:0007669"/>
    <property type="project" value="TreeGrafter"/>
</dbReference>
<keyword evidence="8" id="KW-1185">Reference proteome</keyword>
<dbReference type="Gene3D" id="1.20.120.350">
    <property type="entry name" value="Voltage-gated potassium channels. Chain C"/>
    <property type="match status" value="1"/>
</dbReference>
<dbReference type="InterPro" id="IPR027359">
    <property type="entry name" value="Volt_channel_dom_sf"/>
</dbReference>
<feature type="transmembrane region" description="Helical" evidence="5">
    <location>
        <begin position="199"/>
        <end position="223"/>
    </location>
</feature>
<dbReference type="SUPFAM" id="SSF81324">
    <property type="entry name" value="Voltage-gated potassium channels"/>
    <property type="match status" value="1"/>
</dbReference>
<name>A0AAE3L5M2_9GAMM</name>
<keyword evidence="7" id="KW-0407">Ion channel</keyword>
<dbReference type="Proteomes" id="UP001204445">
    <property type="component" value="Unassembled WGS sequence"/>
</dbReference>
<gene>
    <name evidence="7" type="ORF">J2T55_001578</name>
</gene>
<evidence type="ECO:0000256" key="5">
    <source>
        <dbReference type="SAM" id="Phobius"/>
    </source>
</evidence>
<keyword evidence="4 5" id="KW-0472">Membrane</keyword>
<evidence type="ECO:0000313" key="7">
    <source>
        <dbReference type="EMBL" id="MCS3903552.1"/>
    </source>
</evidence>
<protein>
    <submittedName>
        <fullName evidence="7">Voltage-gated sodium channel</fullName>
    </submittedName>
</protein>
<proteinExistence type="predicted"/>
<evidence type="ECO:0000313" key="8">
    <source>
        <dbReference type="Proteomes" id="UP001204445"/>
    </source>
</evidence>
<evidence type="ECO:0000256" key="2">
    <source>
        <dbReference type="ARBA" id="ARBA00022692"/>
    </source>
</evidence>
<sequence>MSLSSIRRQVGNWIESQPIQNFIIGVIIFNAITLGLETSSIVQRHGGGLLDTLETFVLTIFVIEILLKLLAFDIRFFKSGWNVFDFLIVGISLVPASGPLAILRALRILRILRLVTKLQRLRHIVESLLKALPSIGWIAVLLLMVFYIYAVMGTQMFGEAFPDDFGHMGLTLYSLFQIMTLESWSEAIGRPVMEAFPYAWLYFVSFILLTAFTVLNLFIGIIVNTMQEKHQEEEAEQRSQIESRAHSERGEMLNIMRRMDERLQRVEKQLEGSAD</sequence>
<evidence type="ECO:0000256" key="1">
    <source>
        <dbReference type="ARBA" id="ARBA00004141"/>
    </source>
</evidence>
<dbReference type="PANTHER" id="PTHR10037">
    <property type="entry name" value="VOLTAGE-GATED CATION CHANNEL CALCIUM AND SODIUM"/>
    <property type="match status" value="1"/>
</dbReference>
<dbReference type="EMBL" id="JANUCT010000009">
    <property type="protein sequence ID" value="MCS3903552.1"/>
    <property type="molecule type" value="Genomic_DNA"/>
</dbReference>
<dbReference type="InterPro" id="IPR005821">
    <property type="entry name" value="Ion_trans_dom"/>
</dbReference>
<dbReference type="InterPro" id="IPR043203">
    <property type="entry name" value="VGCC_Ca_Na"/>
</dbReference>
<evidence type="ECO:0000256" key="3">
    <source>
        <dbReference type="ARBA" id="ARBA00022989"/>
    </source>
</evidence>
<evidence type="ECO:0000259" key="6">
    <source>
        <dbReference type="Pfam" id="PF00520"/>
    </source>
</evidence>
<keyword evidence="7" id="KW-0813">Transport</keyword>
<comment type="subcellular location">
    <subcellularLocation>
        <location evidence="1">Membrane</location>
        <topology evidence="1">Multi-pass membrane protein</topology>
    </subcellularLocation>
</comment>
<evidence type="ECO:0000256" key="4">
    <source>
        <dbReference type="ARBA" id="ARBA00023136"/>
    </source>
</evidence>
<organism evidence="7 8">
    <name type="scientific">Methylohalomonas lacus</name>
    <dbReference type="NCBI Taxonomy" id="398773"/>
    <lineage>
        <taxon>Bacteria</taxon>
        <taxon>Pseudomonadati</taxon>
        <taxon>Pseudomonadota</taxon>
        <taxon>Gammaproteobacteria</taxon>
        <taxon>Methylohalomonadales</taxon>
        <taxon>Methylohalomonadaceae</taxon>
        <taxon>Methylohalomonas</taxon>
    </lineage>
</organism>
<feature type="transmembrane region" description="Helical" evidence="5">
    <location>
        <begin position="19"/>
        <end position="36"/>
    </location>
</feature>
<dbReference type="PANTHER" id="PTHR10037:SF62">
    <property type="entry name" value="SODIUM CHANNEL PROTEIN 60E"/>
    <property type="match status" value="1"/>
</dbReference>
<keyword evidence="3 5" id="KW-1133">Transmembrane helix</keyword>
<feature type="domain" description="Ion transport" evidence="6">
    <location>
        <begin position="18"/>
        <end position="233"/>
    </location>
</feature>
<dbReference type="Gene3D" id="1.10.287.70">
    <property type="match status" value="1"/>
</dbReference>
<feature type="transmembrane region" description="Helical" evidence="5">
    <location>
        <begin position="83"/>
        <end position="106"/>
    </location>
</feature>